<dbReference type="PANTHER" id="PTHR10098">
    <property type="entry name" value="RAPSYN-RELATED"/>
    <property type="match status" value="1"/>
</dbReference>
<proteinExistence type="predicted"/>
<dbReference type="InterPro" id="IPR019734">
    <property type="entry name" value="TPR_rpt"/>
</dbReference>
<keyword evidence="2" id="KW-1185">Reference proteome</keyword>
<accession>A0A521G0G0</accession>
<dbReference type="AlphaFoldDB" id="A0A521G0G0"/>
<gene>
    <name evidence="1" type="ORF">CDV28_12410</name>
</gene>
<dbReference type="SUPFAM" id="SSF48452">
    <property type="entry name" value="TPR-like"/>
    <property type="match status" value="1"/>
</dbReference>
<dbReference type="InterPro" id="IPR011990">
    <property type="entry name" value="TPR-like_helical_dom_sf"/>
</dbReference>
<dbReference type="Proteomes" id="UP000316238">
    <property type="component" value="Unassembled WGS sequence"/>
</dbReference>
<dbReference type="SMART" id="SM00028">
    <property type="entry name" value="TPR"/>
    <property type="match status" value="4"/>
</dbReference>
<reference evidence="1" key="1">
    <citation type="submission" date="2017-07" db="EMBL/GenBank/DDBJ databases">
        <title>The cable genome - Insights into the physiology and evolution of filamentous bacteria capable of sulfide oxidation via long distance electron transfer.</title>
        <authorList>
            <person name="Thorup C."/>
            <person name="Bjerg J.T."/>
            <person name="Schreiber L."/>
            <person name="Nielsen L.P."/>
            <person name="Kjeldsen K.U."/>
            <person name="Boesen T."/>
            <person name="Boggild A."/>
            <person name="Meysman F."/>
            <person name="Geelhoed J."/>
            <person name="Schramm A."/>
        </authorList>
    </citation>
    <scope>NUCLEOTIDE SEQUENCE [LARGE SCALE GENOMIC DNA]</scope>
    <source>
        <strain evidence="1">GS</strain>
    </source>
</reference>
<name>A0A521G0G0_9BACT</name>
<dbReference type="EMBL" id="NQJD01000024">
    <property type="protein sequence ID" value="TAA74507.1"/>
    <property type="molecule type" value="Genomic_DNA"/>
</dbReference>
<evidence type="ECO:0000313" key="2">
    <source>
        <dbReference type="Proteomes" id="UP000316238"/>
    </source>
</evidence>
<sequence>MTNHFNSSGGEQNVGQGDHAIGKQENVTQTVRGDGNIFSGTGNVTVNGIPPALFAEYAGKLAVTDSALASFFKILEEQQVPHSDLDSKLREIAGQYKELLARVGDNQAAKQAIERGDYAQAEALLEDVARQHSMAAAEAHADNARLQRLQWHHAKAAAYWQKAAALLPEESKRERSLYLHEAAYDLHRVDKYTEALSLYEQSLAIEQEFSDKEGEGIILNNIAEIYLAMGDYDKALPLYEQCRILFHEIGKDEGMMLNNFCLHINIETLRSSQEIGNKVGEAMMSWNVSRAYIKQGDLRQAEAYMSRAVQLAEEISYPLLEEYREALADIRAILRRK</sequence>
<evidence type="ECO:0000313" key="1">
    <source>
        <dbReference type="EMBL" id="TAA74507.1"/>
    </source>
</evidence>
<dbReference type="Pfam" id="PF13424">
    <property type="entry name" value="TPR_12"/>
    <property type="match status" value="1"/>
</dbReference>
<organism evidence="1 2">
    <name type="scientific">Candidatus Electronema aureum</name>
    <dbReference type="NCBI Taxonomy" id="2005002"/>
    <lineage>
        <taxon>Bacteria</taxon>
        <taxon>Pseudomonadati</taxon>
        <taxon>Thermodesulfobacteriota</taxon>
        <taxon>Desulfobulbia</taxon>
        <taxon>Desulfobulbales</taxon>
        <taxon>Desulfobulbaceae</taxon>
        <taxon>Candidatus Electronema</taxon>
    </lineage>
</organism>
<comment type="caution">
    <text evidence="1">The sequence shown here is derived from an EMBL/GenBank/DDBJ whole genome shotgun (WGS) entry which is preliminary data.</text>
</comment>
<dbReference type="Gene3D" id="1.25.40.10">
    <property type="entry name" value="Tetratricopeptide repeat domain"/>
    <property type="match status" value="2"/>
</dbReference>
<dbReference type="Pfam" id="PF13181">
    <property type="entry name" value="TPR_8"/>
    <property type="match status" value="1"/>
</dbReference>
<protein>
    <submittedName>
        <fullName evidence="1">Tetratricopeptide repeat-containing protein</fullName>
    </submittedName>
</protein>